<dbReference type="AlphaFoldDB" id="A0A382BWF5"/>
<sequence>MAKNHQTENPLYKALMKRAEAEIATAVASLIVYFDTPTAGKSLKEMEHLLTVISTAEKRIETLNKHFNNTQI</sequence>
<proteinExistence type="predicted"/>
<reference evidence="1" key="1">
    <citation type="submission" date="2018-05" db="EMBL/GenBank/DDBJ databases">
        <authorList>
            <person name="Lanie J.A."/>
            <person name="Ng W.-L."/>
            <person name="Kazmierczak K.M."/>
            <person name="Andrzejewski T.M."/>
            <person name="Davidsen T.M."/>
            <person name="Wayne K.J."/>
            <person name="Tettelin H."/>
            <person name="Glass J.I."/>
            <person name="Rusch D."/>
            <person name="Podicherti R."/>
            <person name="Tsui H.-C.T."/>
            <person name="Winkler M.E."/>
        </authorList>
    </citation>
    <scope>NUCLEOTIDE SEQUENCE</scope>
</reference>
<gene>
    <name evidence="1" type="ORF">METZ01_LOCUS170989</name>
</gene>
<protein>
    <submittedName>
        <fullName evidence="1">Uncharacterized protein</fullName>
    </submittedName>
</protein>
<organism evidence="1">
    <name type="scientific">marine metagenome</name>
    <dbReference type="NCBI Taxonomy" id="408172"/>
    <lineage>
        <taxon>unclassified sequences</taxon>
        <taxon>metagenomes</taxon>
        <taxon>ecological metagenomes</taxon>
    </lineage>
</organism>
<name>A0A382BWF5_9ZZZZ</name>
<evidence type="ECO:0000313" key="1">
    <source>
        <dbReference type="EMBL" id="SVB18135.1"/>
    </source>
</evidence>
<dbReference type="EMBL" id="UINC01031689">
    <property type="protein sequence ID" value="SVB18135.1"/>
    <property type="molecule type" value="Genomic_DNA"/>
</dbReference>
<accession>A0A382BWF5</accession>